<evidence type="ECO:0000313" key="2">
    <source>
        <dbReference type="Proteomes" id="UP000481109"/>
    </source>
</evidence>
<sequence length="103" mass="11249">MTGEHPDLRVQTTELGRFAKALHDSVESLAEARRALDHVRADQIGTAELDAACDSFQDSWGHGAEELGERIARIQSAVAHSHNGYVELNRAIAEAFRAVRVDG</sequence>
<proteinExistence type="predicted"/>
<evidence type="ECO:0000313" key="1">
    <source>
        <dbReference type="EMBL" id="NGO75065.1"/>
    </source>
</evidence>
<dbReference type="SUPFAM" id="SSF140453">
    <property type="entry name" value="EsxAB dimer-like"/>
    <property type="match status" value="1"/>
</dbReference>
<dbReference type="Proteomes" id="UP000481109">
    <property type="component" value="Unassembled WGS sequence"/>
</dbReference>
<evidence type="ECO:0008006" key="3">
    <source>
        <dbReference type="Google" id="ProtNLM"/>
    </source>
</evidence>
<dbReference type="AlphaFoldDB" id="A0A6G4XC11"/>
<accession>A0A6G4XC11</accession>
<reference evidence="1 2" key="1">
    <citation type="submission" date="2020-02" db="EMBL/GenBank/DDBJ databases">
        <title>Whole-genome analyses of novel actinobacteria.</title>
        <authorList>
            <person name="Sahin N."/>
            <person name="Tokatli A."/>
        </authorList>
    </citation>
    <scope>NUCLEOTIDE SEQUENCE [LARGE SCALE GENOMIC DNA]</scope>
    <source>
        <strain evidence="1 2">YC504</strain>
    </source>
</reference>
<keyword evidence="2" id="KW-1185">Reference proteome</keyword>
<name>A0A6G4XC11_9ACTN</name>
<protein>
    <recommendedName>
        <fullName evidence="3">WXG100 family type VII secretion target</fullName>
    </recommendedName>
</protein>
<comment type="caution">
    <text evidence="1">The sequence shown here is derived from an EMBL/GenBank/DDBJ whole genome shotgun (WGS) entry which is preliminary data.</text>
</comment>
<dbReference type="RefSeq" id="WP_165330589.1">
    <property type="nucleotide sequence ID" value="NZ_JAAKZW010000009.1"/>
</dbReference>
<dbReference type="InterPro" id="IPR036689">
    <property type="entry name" value="ESAT-6-like_sf"/>
</dbReference>
<organism evidence="1 2">
    <name type="scientific">Streptomyces mesophilus</name>
    <dbReference type="NCBI Taxonomy" id="1775132"/>
    <lineage>
        <taxon>Bacteria</taxon>
        <taxon>Bacillati</taxon>
        <taxon>Actinomycetota</taxon>
        <taxon>Actinomycetes</taxon>
        <taxon>Kitasatosporales</taxon>
        <taxon>Streptomycetaceae</taxon>
        <taxon>Streptomyces</taxon>
    </lineage>
</organism>
<gene>
    <name evidence="1" type="ORF">G6045_05115</name>
</gene>
<dbReference type="EMBL" id="JAAKZW010000009">
    <property type="protein sequence ID" value="NGO75065.1"/>
    <property type="molecule type" value="Genomic_DNA"/>
</dbReference>